<organism evidence="2">
    <name type="scientific">Tanacetum cinerariifolium</name>
    <name type="common">Dalmatian daisy</name>
    <name type="synonym">Chrysanthemum cinerariifolium</name>
    <dbReference type="NCBI Taxonomy" id="118510"/>
    <lineage>
        <taxon>Eukaryota</taxon>
        <taxon>Viridiplantae</taxon>
        <taxon>Streptophyta</taxon>
        <taxon>Embryophyta</taxon>
        <taxon>Tracheophyta</taxon>
        <taxon>Spermatophyta</taxon>
        <taxon>Magnoliopsida</taxon>
        <taxon>eudicotyledons</taxon>
        <taxon>Gunneridae</taxon>
        <taxon>Pentapetalae</taxon>
        <taxon>asterids</taxon>
        <taxon>campanulids</taxon>
        <taxon>Asterales</taxon>
        <taxon>Asteraceae</taxon>
        <taxon>Asteroideae</taxon>
        <taxon>Anthemideae</taxon>
        <taxon>Anthemidinae</taxon>
        <taxon>Tanacetum</taxon>
    </lineage>
</organism>
<evidence type="ECO:0000313" key="2">
    <source>
        <dbReference type="EMBL" id="GFA72216.1"/>
    </source>
</evidence>
<sequence length="218" mass="23974">HVPVFVFEFEHPEDLVPAEEEAPASLLPPGFLSTLIRPLSPRALRAEMNAIASSLYHSLHPSGTPPLLPIPLSTPSTGRRAESLEADTSPRNRPLLATPRPGCEVRESSAAAMRQPGSTMAHGVNCSYVETRLRDTERRMMAALELVNLRVSYQVDVCTRESSEFCTRHHDAQKDRAAVRAKIERQAADDFPVQHIMRTQALEAGARDNTLEDTGSSS</sequence>
<name>A0A699K361_TANCI</name>
<proteinExistence type="predicted"/>
<feature type="region of interest" description="Disordered" evidence="1">
    <location>
        <begin position="66"/>
        <end position="102"/>
    </location>
</feature>
<accession>A0A699K361</accession>
<reference evidence="2" key="1">
    <citation type="journal article" date="2019" name="Sci. Rep.">
        <title>Draft genome of Tanacetum cinerariifolium, the natural source of mosquito coil.</title>
        <authorList>
            <person name="Yamashiro T."/>
            <person name="Shiraishi A."/>
            <person name="Satake H."/>
            <person name="Nakayama K."/>
        </authorList>
    </citation>
    <scope>NUCLEOTIDE SEQUENCE</scope>
</reference>
<comment type="caution">
    <text evidence="2">The sequence shown here is derived from an EMBL/GenBank/DDBJ whole genome shotgun (WGS) entry which is preliminary data.</text>
</comment>
<evidence type="ECO:0000256" key="1">
    <source>
        <dbReference type="SAM" id="MobiDB-lite"/>
    </source>
</evidence>
<dbReference type="EMBL" id="BKCJ010475516">
    <property type="protein sequence ID" value="GFA72216.1"/>
    <property type="molecule type" value="Genomic_DNA"/>
</dbReference>
<gene>
    <name evidence="2" type="ORF">Tci_644188</name>
</gene>
<dbReference type="AlphaFoldDB" id="A0A699K361"/>
<protein>
    <submittedName>
        <fullName evidence="2">Uncharacterized protein</fullName>
    </submittedName>
</protein>
<feature type="non-terminal residue" evidence="2">
    <location>
        <position position="1"/>
    </location>
</feature>